<organism evidence="1 2">
    <name type="scientific">Gordonia rubripertincta</name>
    <name type="common">Rhodococcus corallinus</name>
    <dbReference type="NCBI Taxonomy" id="36822"/>
    <lineage>
        <taxon>Bacteria</taxon>
        <taxon>Bacillati</taxon>
        <taxon>Actinomycetota</taxon>
        <taxon>Actinomycetes</taxon>
        <taxon>Mycobacteriales</taxon>
        <taxon>Gordoniaceae</taxon>
        <taxon>Gordonia</taxon>
    </lineage>
</organism>
<proteinExistence type="predicted"/>
<reference evidence="1" key="1">
    <citation type="submission" date="2022-12" db="EMBL/GenBank/DDBJ databases">
        <authorList>
            <person name="Krivoruchko A.V."/>
            <person name="Elkin A."/>
        </authorList>
    </citation>
    <scope>NUCLEOTIDE SEQUENCE</scope>
    <source>
        <strain evidence="1">IEGM 1388</strain>
    </source>
</reference>
<dbReference type="Proteomes" id="UP001067235">
    <property type="component" value="Unassembled WGS sequence"/>
</dbReference>
<sequence length="100" mass="10313">MAPVLKADLDAIRTLATDLTNAANDIRGIDVNRTFAGLLAGLKGSDVAAACGTAEIQIEAALKAVAMRVDALAQKNTEAARTVGITDEQYADSISGLLKL</sequence>
<evidence type="ECO:0000313" key="1">
    <source>
        <dbReference type="EMBL" id="MCZ4553485.1"/>
    </source>
</evidence>
<comment type="caution">
    <text evidence="1">The sequence shown here is derived from an EMBL/GenBank/DDBJ whole genome shotgun (WGS) entry which is preliminary data.</text>
</comment>
<evidence type="ECO:0008006" key="3">
    <source>
        <dbReference type="Google" id="ProtNLM"/>
    </source>
</evidence>
<protein>
    <recommendedName>
        <fullName evidence="3">ESX-1 secretion-associated protein</fullName>
    </recommendedName>
</protein>
<gene>
    <name evidence="1" type="ORF">O4213_26100</name>
</gene>
<name>A0ABT4N2H6_GORRU</name>
<dbReference type="EMBL" id="JAPWIE010000010">
    <property type="protein sequence ID" value="MCZ4553485.1"/>
    <property type="molecule type" value="Genomic_DNA"/>
</dbReference>
<evidence type="ECO:0000313" key="2">
    <source>
        <dbReference type="Proteomes" id="UP001067235"/>
    </source>
</evidence>
<dbReference type="RefSeq" id="WP_301574132.1">
    <property type="nucleotide sequence ID" value="NZ_JAPWIE010000010.1"/>
</dbReference>
<accession>A0ABT4N2H6</accession>
<keyword evidence="2" id="KW-1185">Reference proteome</keyword>